<proteinExistence type="predicted"/>
<sequence>MILCFLYTLCLKFDSWWVLLSQPSYTILNEDDIRQRQEEDITRISTVLSIPRVSASILLRHYNWDVSKVHDAWFADEERVRKATGLLENSVIPIQNMKE</sequence>
<name>A0AA41V9X6_PAPNU</name>
<comment type="caution">
    <text evidence="3">The sequence shown here is derived from an EMBL/GenBank/DDBJ whole genome shotgun (WGS) entry which is preliminary data.</text>
</comment>
<keyword evidence="4" id="KW-1185">Reference proteome</keyword>
<keyword evidence="1" id="KW-0732">Signal</keyword>
<feature type="domain" description="E3 ubiquitin-protein ligase ARIH1-like UBA-like" evidence="2">
    <location>
        <begin position="35"/>
        <end position="74"/>
    </location>
</feature>
<protein>
    <recommendedName>
        <fullName evidence="2">E3 ubiquitin-protein ligase ARIH1-like UBA-like domain-containing protein</fullName>
    </recommendedName>
</protein>
<dbReference type="EMBL" id="JAJJMA010168168">
    <property type="protein sequence ID" value="MCL7036454.1"/>
    <property type="molecule type" value="Genomic_DNA"/>
</dbReference>
<evidence type="ECO:0000256" key="1">
    <source>
        <dbReference type="SAM" id="SignalP"/>
    </source>
</evidence>
<gene>
    <name evidence="3" type="ORF">MKW94_010207</name>
</gene>
<dbReference type="Pfam" id="PF21235">
    <property type="entry name" value="UBA_ARI1"/>
    <property type="match status" value="1"/>
</dbReference>
<feature type="non-terminal residue" evidence="3">
    <location>
        <position position="99"/>
    </location>
</feature>
<evidence type="ECO:0000259" key="2">
    <source>
        <dbReference type="Pfam" id="PF21235"/>
    </source>
</evidence>
<evidence type="ECO:0000313" key="4">
    <source>
        <dbReference type="Proteomes" id="UP001177140"/>
    </source>
</evidence>
<organism evidence="3 4">
    <name type="scientific">Papaver nudicaule</name>
    <name type="common">Iceland poppy</name>
    <dbReference type="NCBI Taxonomy" id="74823"/>
    <lineage>
        <taxon>Eukaryota</taxon>
        <taxon>Viridiplantae</taxon>
        <taxon>Streptophyta</taxon>
        <taxon>Embryophyta</taxon>
        <taxon>Tracheophyta</taxon>
        <taxon>Spermatophyta</taxon>
        <taxon>Magnoliopsida</taxon>
        <taxon>Ranunculales</taxon>
        <taxon>Papaveraceae</taxon>
        <taxon>Papaveroideae</taxon>
        <taxon>Papaver</taxon>
    </lineage>
</organism>
<evidence type="ECO:0000313" key="3">
    <source>
        <dbReference type="EMBL" id="MCL7036454.1"/>
    </source>
</evidence>
<feature type="chain" id="PRO_5041399952" description="E3 ubiquitin-protein ligase ARIH1-like UBA-like domain-containing protein" evidence="1">
    <location>
        <begin position="22"/>
        <end position="99"/>
    </location>
</feature>
<dbReference type="AlphaFoldDB" id="A0AA41V9X6"/>
<accession>A0AA41V9X6</accession>
<feature type="signal peptide" evidence="1">
    <location>
        <begin position="1"/>
        <end position="21"/>
    </location>
</feature>
<reference evidence="3" key="1">
    <citation type="submission" date="2022-03" db="EMBL/GenBank/DDBJ databases">
        <title>A functionally conserved STORR gene fusion in Papaver species that diverged 16.8 million years ago.</title>
        <authorList>
            <person name="Catania T."/>
        </authorList>
    </citation>
    <scope>NUCLEOTIDE SEQUENCE</scope>
    <source>
        <strain evidence="3">S-191538</strain>
    </source>
</reference>
<dbReference type="InterPro" id="IPR048962">
    <property type="entry name" value="ARIH1-like_UBL"/>
</dbReference>
<dbReference type="Proteomes" id="UP001177140">
    <property type="component" value="Unassembled WGS sequence"/>
</dbReference>